<organism evidence="1 2">
    <name type="scientific">Candidatus Magasanikbacteria bacterium CG_4_10_14_0_2_um_filter_33_14</name>
    <dbReference type="NCBI Taxonomy" id="1974636"/>
    <lineage>
        <taxon>Bacteria</taxon>
        <taxon>Candidatus Magasanikiibacteriota</taxon>
    </lineage>
</organism>
<proteinExistence type="predicted"/>
<dbReference type="Gene3D" id="3.10.450.620">
    <property type="entry name" value="JHP933, nucleotidyltransferase-like core domain"/>
    <property type="match status" value="1"/>
</dbReference>
<dbReference type="Pfam" id="PF08843">
    <property type="entry name" value="AbiEii"/>
    <property type="match status" value="1"/>
</dbReference>
<dbReference type="EMBL" id="PFPL01000028">
    <property type="protein sequence ID" value="PIZ96316.1"/>
    <property type="molecule type" value="Genomic_DNA"/>
</dbReference>
<dbReference type="Proteomes" id="UP000231453">
    <property type="component" value="Unassembled WGS sequence"/>
</dbReference>
<protein>
    <recommendedName>
        <fullName evidence="3">Nucleotidyl transferase AbiEii/AbiGii toxin family protein</fullName>
    </recommendedName>
</protein>
<gene>
    <name evidence="1" type="ORF">COX80_01570</name>
</gene>
<dbReference type="InterPro" id="IPR014942">
    <property type="entry name" value="AbiEii"/>
</dbReference>
<comment type="caution">
    <text evidence="1">The sequence shown here is derived from an EMBL/GenBank/DDBJ whole genome shotgun (WGS) entry which is preliminary data.</text>
</comment>
<evidence type="ECO:0000313" key="1">
    <source>
        <dbReference type="EMBL" id="PIZ96316.1"/>
    </source>
</evidence>
<dbReference type="AlphaFoldDB" id="A0A2M7VBA9"/>
<reference evidence="2" key="1">
    <citation type="submission" date="2017-09" db="EMBL/GenBank/DDBJ databases">
        <title>Depth-based differentiation of microbial function through sediment-hosted aquifers and enrichment of novel symbionts in the deep terrestrial subsurface.</title>
        <authorList>
            <person name="Probst A.J."/>
            <person name="Ladd B."/>
            <person name="Jarett J.K."/>
            <person name="Geller-Mcgrath D.E."/>
            <person name="Sieber C.M.K."/>
            <person name="Emerson J.B."/>
            <person name="Anantharaman K."/>
            <person name="Thomas B.C."/>
            <person name="Malmstrom R."/>
            <person name="Stieglmeier M."/>
            <person name="Klingl A."/>
            <person name="Woyke T."/>
            <person name="Ryan C.M."/>
            <person name="Banfield J.F."/>
        </authorList>
    </citation>
    <scope>NUCLEOTIDE SEQUENCE [LARGE SCALE GENOMIC DNA]</scope>
</reference>
<evidence type="ECO:0008006" key="3">
    <source>
        <dbReference type="Google" id="ProtNLM"/>
    </source>
</evidence>
<accession>A0A2M7VBA9</accession>
<name>A0A2M7VBA9_9BACT</name>
<sequence>MSNQIITTLKNKLDEISTSYGEISVEVQRNALKEALQYYVLNFIYHHSEYKNWIMYGGSALRICHGLDRMSVDLDFEVDHQVTNEFLEKLKNEIANYFKKDHDIDSDILTIGMTNNRGLTLKFHIAEKLGLNIHSKQVHVKIDLNHFKVHPKIVTENWPQNEYQLSFSIKTYNMSALMASKIAAVFLRGQRGIGENIYEEKGRDIYDLLWYMQKKIIPDLDYLKAKNVEEATDFHTLFDRLTLKILNNPKTDENLRQDLPPLFGNQTFIENWIKNWKNIYMRLLEEYGINKITKLQEVIVVQDFGTDTFSFNYWYGTEEDSQVRINYKISDYWIEFGDGDLSIEVSDQVKNLFEFHQNGITSRPPSEERLLKYAELFYKKTERYLNTTNHIMLGNTINTKFIRKTPDNLNPKEQILLNKSTLISCELDDLLK</sequence>
<evidence type="ECO:0000313" key="2">
    <source>
        <dbReference type="Proteomes" id="UP000231453"/>
    </source>
</evidence>